<dbReference type="RefSeq" id="WP_249283252.1">
    <property type="nucleotide sequence ID" value="NZ_JACRST010000015.1"/>
</dbReference>
<dbReference type="EMBL" id="JACRST010000015">
    <property type="protein sequence ID" value="MBC8547179.1"/>
    <property type="molecule type" value="Genomic_DNA"/>
</dbReference>
<evidence type="ECO:0000313" key="2">
    <source>
        <dbReference type="Proteomes" id="UP000653127"/>
    </source>
</evidence>
<dbReference type="GO" id="GO:0008168">
    <property type="term" value="F:methyltransferase activity"/>
    <property type="evidence" value="ECO:0007669"/>
    <property type="project" value="UniProtKB-KW"/>
</dbReference>
<name>A0A926E112_9FIRM</name>
<keyword evidence="2" id="KW-1185">Reference proteome</keyword>
<dbReference type="SUPFAM" id="SSF53335">
    <property type="entry name" value="S-adenosyl-L-methionine-dependent methyltransferases"/>
    <property type="match status" value="1"/>
</dbReference>
<organism evidence="1 2">
    <name type="scientific">Ligaoa zhengdingensis</name>
    <dbReference type="NCBI Taxonomy" id="2763658"/>
    <lineage>
        <taxon>Bacteria</taxon>
        <taxon>Bacillati</taxon>
        <taxon>Bacillota</taxon>
        <taxon>Clostridia</taxon>
        <taxon>Eubacteriales</taxon>
        <taxon>Oscillospiraceae</taxon>
        <taxon>Ligaoa</taxon>
    </lineage>
</organism>
<sequence length="235" mass="25385">MGQNSDLPALDGRLALIARLVRPGSVVADIGSDHGYLVAWLVGTNTCPRGYACDINRQPLEHSRATAERCGVAGRVTALLGGGLSRLREADVDDIVIAGMGGDLIAQILGDADWQGPDKRYLLQPMTRADELRRWLCANGYRIEAEHAACARRFCYAVLTVRRTGEATPCDDCYAAVGRMPECDCEDARIYIRHQAGVILKKASGLECSRGRAAEAVRCRALAARILATIGEETT</sequence>
<evidence type="ECO:0000313" key="1">
    <source>
        <dbReference type="EMBL" id="MBC8547179.1"/>
    </source>
</evidence>
<dbReference type="Pfam" id="PF12847">
    <property type="entry name" value="Methyltransf_18"/>
    <property type="match status" value="1"/>
</dbReference>
<gene>
    <name evidence="1" type="ORF">H8711_09590</name>
</gene>
<dbReference type="GO" id="GO:0032259">
    <property type="term" value="P:methylation"/>
    <property type="evidence" value="ECO:0007669"/>
    <property type="project" value="UniProtKB-KW"/>
</dbReference>
<comment type="caution">
    <text evidence="1">The sequence shown here is derived from an EMBL/GenBank/DDBJ whole genome shotgun (WGS) entry which is preliminary data.</text>
</comment>
<keyword evidence="1" id="KW-0489">Methyltransferase</keyword>
<keyword evidence="1" id="KW-0808">Transferase</keyword>
<proteinExistence type="predicted"/>
<dbReference type="AlphaFoldDB" id="A0A926E112"/>
<dbReference type="PANTHER" id="PTHR38451:SF1">
    <property type="entry name" value="TRNA (ADENINE(22)-N(1))-METHYLTRANSFERASE"/>
    <property type="match status" value="1"/>
</dbReference>
<protein>
    <submittedName>
        <fullName evidence="1">SAM-dependent methyltransferase</fullName>
    </submittedName>
</protein>
<accession>A0A926E112</accession>
<dbReference type="PANTHER" id="PTHR38451">
    <property type="entry name" value="TRNA (ADENINE(22)-N(1))-METHYLTRANSFERASE"/>
    <property type="match status" value="1"/>
</dbReference>
<dbReference type="Proteomes" id="UP000653127">
    <property type="component" value="Unassembled WGS sequence"/>
</dbReference>
<dbReference type="InterPro" id="IPR029063">
    <property type="entry name" value="SAM-dependent_MTases_sf"/>
</dbReference>
<dbReference type="Gene3D" id="3.40.50.150">
    <property type="entry name" value="Vaccinia Virus protein VP39"/>
    <property type="match status" value="1"/>
</dbReference>
<reference evidence="1" key="1">
    <citation type="submission" date="2020-08" db="EMBL/GenBank/DDBJ databases">
        <title>Genome public.</title>
        <authorList>
            <person name="Liu C."/>
            <person name="Sun Q."/>
        </authorList>
    </citation>
    <scope>NUCLEOTIDE SEQUENCE</scope>
    <source>
        <strain evidence="1">NSJ-31</strain>
    </source>
</reference>